<dbReference type="InterPro" id="IPR021314">
    <property type="entry name" value="DUF2911"/>
</dbReference>
<comment type="caution">
    <text evidence="2">The sequence shown here is derived from an EMBL/GenBank/DDBJ whole genome shotgun (WGS) entry which is preliminary data.</text>
</comment>
<evidence type="ECO:0000256" key="1">
    <source>
        <dbReference type="SAM" id="SignalP"/>
    </source>
</evidence>
<gene>
    <name evidence="2" type="ORF">ACFQ1G_13485</name>
</gene>
<feature type="signal peptide" evidence="1">
    <location>
        <begin position="1"/>
        <end position="22"/>
    </location>
</feature>
<dbReference type="Pfam" id="PF11138">
    <property type="entry name" value="DUF2911"/>
    <property type="match status" value="1"/>
</dbReference>
<keyword evidence="1" id="KW-0732">Signal</keyword>
<proteinExistence type="predicted"/>
<dbReference type="RefSeq" id="WP_380740380.1">
    <property type="nucleotide sequence ID" value="NZ_JBHTJP010000035.1"/>
</dbReference>
<dbReference type="EMBL" id="JBHTJP010000035">
    <property type="protein sequence ID" value="MFD0977806.1"/>
    <property type="molecule type" value="Genomic_DNA"/>
</dbReference>
<feature type="chain" id="PRO_5046400602" evidence="1">
    <location>
        <begin position="23"/>
        <end position="193"/>
    </location>
</feature>
<sequence length="193" mass="21951">MKRSLIVIALFIGCLGIPQLQAQDKEKPETTKDKDGPNFSKLDVSPLDVVLFRGENNEPLARVLYSRPQARDREVFGKLVPYGEVWRTGANEATEITLYQDMTVQGEKIKKGTYTLFTIPDKNQWTIILNNSTNIWGAYDYHVEKDVARITVPVKKSSTRIEALSMAFKEIPNGAMLQIGWDNQYVEVPFKKI</sequence>
<accession>A0ABW3IIL3</accession>
<organism evidence="2 3">
    <name type="scientific">Salinimicrobium gaetbulicola</name>
    <dbReference type="NCBI Taxonomy" id="999702"/>
    <lineage>
        <taxon>Bacteria</taxon>
        <taxon>Pseudomonadati</taxon>
        <taxon>Bacteroidota</taxon>
        <taxon>Flavobacteriia</taxon>
        <taxon>Flavobacteriales</taxon>
        <taxon>Flavobacteriaceae</taxon>
        <taxon>Salinimicrobium</taxon>
    </lineage>
</organism>
<dbReference type="Proteomes" id="UP001597100">
    <property type="component" value="Unassembled WGS sequence"/>
</dbReference>
<reference evidence="3" key="1">
    <citation type="journal article" date="2019" name="Int. J. Syst. Evol. Microbiol.">
        <title>The Global Catalogue of Microorganisms (GCM) 10K type strain sequencing project: providing services to taxonomists for standard genome sequencing and annotation.</title>
        <authorList>
            <consortium name="The Broad Institute Genomics Platform"/>
            <consortium name="The Broad Institute Genome Sequencing Center for Infectious Disease"/>
            <person name="Wu L."/>
            <person name="Ma J."/>
        </authorList>
    </citation>
    <scope>NUCLEOTIDE SEQUENCE [LARGE SCALE GENOMIC DNA]</scope>
    <source>
        <strain evidence="3">CCUG 60898</strain>
    </source>
</reference>
<protein>
    <submittedName>
        <fullName evidence="2">DUF2911 domain-containing protein</fullName>
    </submittedName>
</protein>
<evidence type="ECO:0000313" key="3">
    <source>
        <dbReference type="Proteomes" id="UP001597100"/>
    </source>
</evidence>
<keyword evidence="3" id="KW-1185">Reference proteome</keyword>
<evidence type="ECO:0000313" key="2">
    <source>
        <dbReference type="EMBL" id="MFD0977806.1"/>
    </source>
</evidence>
<name>A0ABW3IIL3_9FLAO</name>